<feature type="region of interest" description="Disordered" evidence="1">
    <location>
        <begin position="147"/>
        <end position="169"/>
    </location>
</feature>
<feature type="compositionally biased region" description="Pro residues" evidence="1">
    <location>
        <begin position="149"/>
        <end position="165"/>
    </location>
</feature>
<evidence type="ECO:0000256" key="1">
    <source>
        <dbReference type="SAM" id="MobiDB-lite"/>
    </source>
</evidence>
<protein>
    <submittedName>
        <fullName evidence="2">Uncharacterized protein</fullName>
    </submittedName>
</protein>
<name>A0A0D7AK04_9AGAR</name>
<dbReference type="EMBL" id="KN881646">
    <property type="protein sequence ID" value="KIY52094.1"/>
    <property type="molecule type" value="Genomic_DNA"/>
</dbReference>
<accession>A0A0D7AK04</accession>
<proteinExistence type="predicted"/>
<gene>
    <name evidence="2" type="ORF">FISHEDRAFT_70326</name>
</gene>
<reference evidence="2 3" key="1">
    <citation type="journal article" date="2015" name="Fungal Genet. Biol.">
        <title>Evolution of novel wood decay mechanisms in Agaricales revealed by the genome sequences of Fistulina hepatica and Cylindrobasidium torrendii.</title>
        <authorList>
            <person name="Floudas D."/>
            <person name="Held B.W."/>
            <person name="Riley R."/>
            <person name="Nagy L.G."/>
            <person name="Koehler G."/>
            <person name="Ransdell A.S."/>
            <person name="Younus H."/>
            <person name="Chow J."/>
            <person name="Chiniquy J."/>
            <person name="Lipzen A."/>
            <person name="Tritt A."/>
            <person name="Sun H."/>
            <person name="Haridas S."/>
            <person name="LaButti K."/>
            <person name="Ohm R.A."/>
            <person name="Kues U."/>
            <person name="Blanchette R.A."/>
            <person name="Grigoriev I.V."/>
            <person name="Minto R.E."/>
            <person name="Hibbett D.S."/>
        </authorList>
    </citation>
    <scope>NUCLEOTIDE SEQUENCE [LARGE SCALE GENOMIC DNA]</scope>
    <source>
        <strain evidence="2 3">ATCC 64428</strain>
    </source>
</reference>
<dbReference type="Proteomes" id="UP000054144">
    <property type="component" value="Unassembled WGS sequence"/>
</dbReference>
<organism evidence="2 3">
    <name type="scientific">Fistulina hepatica ATCC 64428</name>
    <dbReference type="NCBI Taxonomy" id="1128425"/>
    <lineage>
        <taxon>Eukaryota</taxon>
        <taxon>Fungi</taxon>
        <taxon>Dikarya</taxon>
        <taxon>Basidiomycota</taxon>
        <taxon>Agaricomycotina</taxon>
        <taxon>Agaricomycetes</taxon>
        <taxon>Agaricomycetidae</taxon>
        <taxon>Agaricales</taxon>
        <taxon>Fistulinaceae</taxon>
        <taxon>Fistulina</taxon>
    </lineage>
</organism>
<evidence type="ECO:0000313" key="3">
    <source>
        <dbReference type="Proteomes" id="UP000054144"/>
    </source>
</evidence>
<feature type="region of interest" description="Disordered" evidence="1">
    <location>
        <begin position="280"/>
        <end position="328"/>
    </location>
</feature>
<dbReference type="AlphaFoldDB" id="A0A0D7AK04"/>
<feature type="compositionally biased region" description="Polar residues" evidence="1">
    <location>
        <begin position="287"/>
        <end position="296"/>
    </location>
</feature>
<feature type="compositionally biased region" description="Polar residues" evidence="1">
    <location>
        <begin position="316"/>
        <end position="328"/>
    </location>
</feature>
<sequence>MESTELSSSTPDSAAMPFHALASLPSRSDARSRGYGSGAFQPSRRMPKVVVGSVTIMHFAKSNPVLDGKCSSTILALGMSPSLSEFILFDDDPVLSFTGISPPVQLLSSPSPAPPSATVVFVEDGSFMPAVTTDGILRTVATLNILHPNSPPRAQSPPSTTPPPTVSSEASILTEDHLGQPVVNVNSSCGSPSVVAAPFPSASLTQNQAVVSTTPPPFPPWYNWYKASPVDNQYWYWYQYYNSSYSNDYRASYRYSAQAAWSTGSAPTWNYSNTASSPTLHDGTPTAMASISTGAEQASEHPKRKRTPTDHEWTETETSSLNDKQAYV</sequence>
<evidence type="ECO:0000313" key="2">
    <source>
        <dbReference type="EMBL" id="KIY52094.1"/>
    </source>
</evidence>
<keyword evidence="3" id="KW-1185">Reference proteome</keyword>